<proteinExistence type="predicted"/>
<accession>A0AAJ0BJ17</accession>
<name>A0AAJ0BJ17_9PEZI</name>
<protein>
    <submittedName>
        <fullName evidence="1">Uncharacterized protein</fullName>
    </submittedName>
</protein>
<evidence type="ECO:0000313" key="2">
    <source>
        <dbReference type="Proteomes" id="UP001239445"/>
    </source>
</evidence>
<organism evidence="1 2">
    <name type="scientific">Echria macrotheca</name>
    <dbReference type="NCBI Taxonomy" id="438768"/>
    <lineage>
        <taxon>Eukaryota</taxon>
        <taxon>Fungi</taxon>
        <taxon>Dikarya</taxon>
        <taxon>Ascomycota</taxon>
        <taxon>Pezizomycotina</taxon>
        <taxon>Sordariomycetes</taxon>
        <taxon>Sordariomycetidae</taxon>
        <taxon>Sordariales</taxon>
        <taxon>Schizotheciaceae</taxon>
        <taxon>Echria</taxon>
    </lineage>
</organism>
<evidence type="ECO:0000313" key="1">
    <source>
        <dbReference type="EMBL" id="KAK1757762.1"/>
    </source>
</evidence>
<dbReference type="Proteomes" id="UP001239445">
    <property type="component" value="Unassembled WGS sequence"/>
</dbReference>
<sequence length="59" mass="6620">MADQLTPAQQDEALRKIQDVKIKESSTPGYVDDVKHSLLFRPGFNWDDNLSEAGSATER</sequence>
<dbReference type="EMBL" id="MU839830">
    <property type="protein sequence ID" value="KAK1757762.1"/>
    <property type="molecule type" value="Genomic_DNA"/>
</dbReference>
<dbReference type="AlphaFoldDB" id="A0AAJ0BJ17"/>
<reference evidence="1" key="1">
    <citation type="submission" date="2023-06" db="EMBL/GenBank/DDBJ databases">
        <title>Genome-scale phylogeny and comparative genomics of the fungal order Sordariales.</title>
        <authorList>
            <consortium name="Lawrence Berkeley National Laboratory"/>
            <person name="Hensen N."/>
            <person name="Bonometti L."/>
            <person name="Westerberg I."/>
            <person name="Brannstrom I.O."/>
            <person name="Guillou S."/>
            <person name="Cros-Aarteil S."/>
            <person name="Calhoun S."/>
            <person name="Haridas S."/>
            <person name="Kuo A."/>
            <person name="Mondo S."/>
            <person name="Pangilinan J."/>
            <person name="Riley R."/>
            <person name="Labutti K."/>
            <person name="Andreopoulos B."/>
            <person name="Lipzen A."/>
            <person name="Chen C."/>
            <person name="Yanf M."/>
            <person name="Daum C."/>
            <person name="Ng V."/>
            <person name="Clum A."/>
            <person name="Steindorff A."/>
            <person name="Ohm R."/>
            <person name="Martin F."/>
            <person name="Silar P."/>
            <person name="Natvig D."/>
            <person name="Lalanne C."/>
            <person name="Gautier V."/>
            <person name="Ament-Velasquez S.L."/>
            <person name="Kruys A."/>
            <person name="Hutchinson M.I."/>
            <person name="Powell A.J."/>
            <person name="Barry K."/>
            <person name="Miller A.N."/>
            <person name="Grigoriev I.V."/>
            <person name="Debuchy R."/>
            <person name="Gladieux P."/>
            <person name="Thoren M.H."/>
            <person name="Johannesson H."/>
        </authorList>
    </citation>
    <scope>NUCLEOTIDE SEQUENCE</scope>
    <source>
        <strain evidence="1">PSN4</strain>
    </source>
</reference>
<comment type="caution">
    <text evidence="1">The sequence shown here is derived from an EMBL/GenBank/DDBJ whole genome shotgun (WGS) entry which is preliminary data.</text>
</comment>
<gene>
    <name evidence="1" type="ORF">QBC47DRAFT_400095</name>
</gene>
<keyword evidence="2" id="KW-1185">Reference proteome</keyword>